<organism evidence="1 2">
    <name type="scientific">Meripilus lineatus</name>
    <dbReference type="NCBI Taxonomy" id="2056292"/>
    <lineage>
        <taxon>Eukaryota</taxon>
        <taxon>Fungi</taxon>
        <taxon>Dikarya</taxon>
        <taxon>Basidiomycota</taxon>
        <taxon>Agaricomycotina</taxon>
        <taxon>Agaricomycetes</taxon>
        <taxon>Polyporales</taxon>
        <taxon>Meripilaceae</taxon>
        <taxon>Meripilus</taxon>
    </lineage>
</organism>
<comment type="caution">
    <text evidence="1">The sequence shown here is derived from an EMBL/GenBank/DDBJ whole genome shotgun (WGS) entry which is preliminary data.</text>
</comment>
<dbReference type="Proteomes" id="UP001212997">
    <property type="component" value="Unassembled WGS sequence"/>
</dbReference>
<sequence>MSDLGDSDGASDVRSLAGKDIRFRPLFSLRRFYFVRRHASTEGSFGKLPNVSDGVAQPSDDATTVTRSFDVEHLKRDVRLLRTIIVHRDIQINAGLVHQTLRSTTASLGLVQPPDRLPLRSQTSTLPLKPCRVPSMRQSVWS</sequence>
<name>A0AAD5V0I8_9APHY</name>
<dbReference type="AlphaFoldDB" id="A0AAD5V0I8"/>
<reference evidence="1" key="1">
    <citation type="submission" date="2022-07" db="EMBL/GenBank/DDBJ databases">
        <title>Genome Sequence of Physisporinus lineatus.</title>
        <authorList>
            <person name="Buettner E."/>
        </authorList>
    </citation>
    <scope>NUCLEOTIDE SEQUENCE</scope>
    <source>
        <strain evidence="1">VT162</strain>
    </source>
</reference>
<accession>A0AAD5V0I8</accession>
<proteinExistence type="predicted"/>
<keyword evidence="2" id="KW-1185">Reference proteome</keyword>
<gene>
    <name evidence="1" type="ORF">NLI96_g6728</name>
</gene>
<evidence type="ECO:0000313" key="2">
    <source>
        <dbReference type="Proteomes" id="UP001212997"/>
    </source>
</evidence>
<evidence type="ECO:0000313" key="1">
    <source>
        <dbReference type="EMBL" id="KAJ3482819.1"/>
    </source>
</evidence>
<dbReference type="EMBL" id="JANAWD010000255">
    <property type="protein sequence ID" value="KAJ3482819.1"/>
    <property type="molecule type" value="Genomic_DNA"/>
</dbReference>
<protein>
    <submittedName>
        <fullName evidence="1">Uncharacterized protein</fullName>
    </submittedName>
</protein>